<dbReference type="InterPro" id="IPR001368">
    <property type="entry name" value="TNFR/NGFR_Cys_rich_reg"/>
</dbReference>
<dbReference type="PANTHER" id="PTHR46875">
    <property type="entry name" value="TUMOR NECROSIS FACTOR RECEPTOR SUPERFAMILY MEMBER 5"/>
    <property type="match status" value="1"/>
</dbReference>
<protein>
    <recommendedName>
        <fullName evidence="2">TNFR-Cys domain-containing protein</fullName>
    </recommendedName>
</protein>
<evidence type="ECO:0000313" key="3">
    <source>
        <dbReference type="Ensembl" id="ENSGMOP00000004266.2"/>
    </source>
</evidence>
<keyword evidence="4" id="KW-1185">Reference proteome</keyword>
<accession>A0A8C4Z0N1</accession>
<dbReference type="SMART" id="SM00208">
    <property type="entry name" value="TNFR"/>
    <property type="match status" value="3"/>
</dbReference>
<organism evidence="3 4">
    <name type="scientific">Gadus morhua</name>
    <name type="common">Atlantic cod</name>
    <dbReference type="NCBI Taxonomy" id="8049"/>
    <lineage>
        <taxon>Eukaryota</taxon>
        <taxon>Metazoa</taxon>
        <taxon>Chordata</taxon>
        <taxon>Craniata</taxon>
        <taxon>Vertebrata</taxon>
        <taxon>Euteleostomi</taxon>
        <taxon>Actinopterygii</taxon>
        <taxon>Neopterygii</taxon>
        <taxon>Teleostei</taxon>
        <taxon>Neoteleostei</taxon>
        <taxon>Acanthomorphata</taxon>
        <taxon>Zeiogadaria</taxon>
        <taxon>Gadariae</taxon>
        <taxon>Gadiformes</taxon>
        <taxon>Gadoidei</taxon>
        <taxon>Gadidae</taxon>
        <taxon>Gadus</taxon>
    </lineage>
</organism>
<dbReference type="Gene3D" id="2.10.50.10">
    <property type="entry name" value="Tumor Necrosis Factor Receptor, subunit A, domain 2"/>
    <property type="match status" value="2"/>
</dbReference>
<feature type="domain" description="TNFR-Cys" evidence="2">
    <location>
        <begin position="18"/>
        <end position="47"/>
    </location>
</feature>
<evidence type="ECO:0000259" key="2">
    <source>
        <dbReference type="SMART" id="SM00208"/>
    </source>
</evidence>
<feature type="chain" id="PRO_5047275584" description="TNFR-Cys domain-containing protein" evidence="1">
    <location>
        <begin position="18"/>
        <end position="211"/>
    </location>
</feature>
<feature type="domain" description="TNFR-Cys" evidence="2">
    <location>
        <begin position="98"/>
        <end position="136"/>
    </location>
</feature>
<keyword evidence="1" id="KW-0732">Signal</keyword>
<feature type="signal peptide" evidence="1">
    <location>
        <begin position="1"/>
        <end position="17"/>
    </location>
</feature>
<reference evidence="3" key="1">
    <citation type="submission" date="2019-07" db="EMBL/GenBank/DDBJ databases">
        <authorList>
            <consortium name="Wellcome Sanger Institute Data Sharing"/>
        </authorList>
    </citation>
    <scope>NUCLEOTIDE SEQUENCE [LARGE SCALE GENOMIC DNA]</scope>
</reference>
<sequence length="211" mass="23120">MSWVNYILFFTAGAALACDPQTQYHREDGQCCTKCPPGTRMSDKTNCVDPLCKPCDVDEYRMGRTVEKKCDLQPYCDPNKNMVHDGPVTKEKLSVCRCRDGFHCPTEACITCVAHSLCAAGQRVKDKGNHSLDTVCQDCPPNTFSSGEPADSDCHDWTVCEPGPGNIDGTTTSDAICGEYCIDVRLFSLALAMPSSFLWLSSSRRGVIALQ</sequence>
<dbReference type="GeneTree" id="ENSGT00940000166581"/>
<dbReference type="GO" id="GO:0035631">
    <property type="term" value="C:CD40 receptor complex"/>
    <property type="evidence" value="ECO:0007669"/>
    <property type="project" value="TreeGrafter"/>
</dbReference>
<dbReference type="SUPFAM" id="SSF57586">
    <property type="entry name" value="TNF receptor-like"/>
    <property type="match status" value="2"/>
</dbReference>
<evidence type="ECO:0000313" key="4">
    <source>
        <dbReference type="Proteomes" id="UP000694546"/>
    </source>
</evidence>
<dbReference type="OMA" id="NASKCER"/>
<dbReference type="PANTHER" id="PTHR46875:SF3">
    <property type="entry name" value="CD40 MOLECULE, TNF RECEPTOR SUPERFAMILY MEMBER 5"/>
    <property type="match status" value="1"/>
</dbReference>
<dbReference type="GO" id="GO:0009897">
    <property type="term" value="C:external side of plasma membrane"/>
    <property type="evidence" value="ECO:0007669"/>
    <property type="project" value="TreeGrafter"/>
</dbReference>
<dbReference type="AlphaFoldDB" id="A0A8C4Z0N1"/>
<feature type="domain" description="TNFR-Cys" evidence="2">
    <location>
        <begin position="139"/>
        <end position="177"/>
    </location>
</feature>
<dbReference type="Proteomes" id="UP000694546">
    <property type="component" value="Chromosome 1"/>
</dbReference>
<reference evidence="3" key="3">
    <citation type="submission" date="2025-09" db="UniProtKB">
        <authorList>
            <consortium name="Ensembl"/>
        </authorList>
    </citation>
    <scope>IDENTIFICATION</scope>
</reference>
<dbReference type="Ensembl" id="ENSGMOT00000004397.2">
    <property type="protein sequence ID" value="ENSGMOP00000004266.2"/>
    <property type="gene ID" value="ENSGMOG00000004030.2"/>
</dbReference>
<reference evidence="3" key="2">
    <citation type="submission" date="2025-08" db="UniProtKB">
        <authorList>
            <consortium name="Ensembl"/>
        </authorList>
    </citation>
    <scope>IDENTIFICATION</scope>
</reference>
<dbReference type="GO" id="GO:0002768">
    <property type="term" value="P:immune response-regulating cell surface receptor signaling pathway"/>
    <property type="evidence" value="ECO:0007669"/>
    <property type="project" value="TreeGrafter"/>
</dbReference>
<name>A0A8C4Z0N1_GADMO</name>
<proteinExistence type="predicted"/>
<evidence type="ECO:0000256" key="1">
    <source>
        <dbReference type="SAM" id="SignalP"/>
    </source>
</evidence>
<dbReference type="InterPro" id="IPR052135">
    <property type="entry name" value="TNFRSF5"/>
</dbReference>